<evidence type="ECO:0000256" key="11">
    <source>
        <dbReference type="ARBA" id="ARBA00044141"/>
    </source>
</evidence>
<name>A0A814G5K4_9BILA</name>
<dbReference type="InterPro" id="IPR036005">
    <property type="entry name" value="Creatinase/aminopeptidase-like"/>
</dbReference>
<dbReference type="Gene3D" id="3.90.230.10">
    <property type="entry name" value="Creatinase/methionine aminopeptidase superfamily"/>
    <property type="match status" value="1"/>
</dbReference>
<evidence type="ECO:0000256" key="4">
    <source>
        <dbReference type="ARBA" id="ARBA00022723"/>
    </source>
</evidence>
<dbReference type="SUPFAM" id="SSF53092">
    <property type="entry name" value="Creatinase/prolidase N-terminal domain"/>
    <property type="match status" value="1"/>
</dbReference>
<dbReference type="CDD" id="cd01087">
    <property type="entry name" value="Prolidase"/>
    <property type="match status" value="1"/>
</dbReference>
<comment type="subunit">
    <text evidence="2">Homodimer.</text>
</comment>
<dbReference type="SUPFAM" id="SSF55920">
    <property type="entry name" value="Creatinase/aminopeptidase"/>
    <property type="match status" value="1"/>
</dbReference>
<evidence type="ECO:0000259" key="16">
    <source>
        <dbReference type="SMART" id="SM01011"/>
    </source>
</evidence>
<dbReference type="Pfam" id="PF00557">
    <property type="entry name" value="Peptidase_M24"/>
    <property type="match status" value="1"/>
</dbReference>
<evidence type="ECO:0000256" key="10">
    <source>
        <dbReference type="ARBA" id="ARBA00044051"/>
    </source>
</evidence>
<dbReference type="InterPro" id="IPR052433">
    <property type="entry name" value="X-Pro_dipept-like"/>
</dbReference>
<comment type="catalytic activity">
    <reaction evidence="15">
        <text>Xaa-L-Pro dipeptide + H2O = an L-alpha-amino acid + L-proline</text>
        <dbReference type="Rhea" id="RHEA:76407"/>
        <dbReference type="ChEBI" id="CHEBI:15377"/>
        <dbReference type="ChEBI" id="CHEBI:59869"/>
        <dbReference type="ChEBI" id="CHEBI:60039"/>
        <dbReference type="ChEBI" id="CHEBI:195196"/>
        <dbReference type="EC" id="3.4.13.9"/>
    </reaction>
</comment>
<evidence type="ECO:0000256" key="13">
    <source>
        <dbReference type="ARBA" id="ARBA00044284"/>
    </source>
</evidence>
<evidence type="ECO:0000256" key="3">
    <source>
        <dbReference type="ARBA" id="ARBA00022670"/>
    </source>
</evidence>
<keyword evidence="3" id="KW-0645">Protease</keyword>
<dbReference type="GO" id="GO:0070006">
    <property type="term" value="F:metalloaminopeptidase activity"/>
    <property type="evidence" value="ECO:0007669"/>
    <property type="project" value="InterPro"/>
</dbReference>
<evidence type="ECO:0000256" key="9">
    <source>
        <dbReference type="ARBA" id="ARBA00043990"/>
    </source>
</evidence>
<comment type="cofactor">
    <cofactor evidence="1">
        <name>Mn(2+)</name>
        <dbReference type="ChEBI" id="CHEBI:29035"/>
    </cofactor>
</comment>
<evidence type="ECO:0000256" key="8">
    <source>
        <dbReference type="ARBA" id="ARBA00023211"/>
    </source>
</evidence>
<evidence type="ECO:0000256" key="2">
    <source>
        <dbReference type="ARBA" id="ARBA00011738"/>
    </source>
</evidence>
<dbReference type="EMBL" id="CAJNOC010003646">
    <property type="protein sequence ID" value="CAF0992009.1"/>
    <property type="molecule type" value="Genomic_DNA"/>
</dbReference>
<proteinExistence type="inferred from homology"/>
<dbReference type="GO" id="GO:0006508">
    <property type="term" value="P:proteolysis"/>
    <property type="evidence" value="ECO:0007669"/>
    <property type="project" value="UniProtKB-KW"/>
</dbReference>
<dbReference type="InterPro" id="IPR007865">
    <property type="entry name" value="Aminopep_P_N"/>
</dbReference>
<dbReference type="Proteomes" id="UP000663879">
    <property type="component" value="Unassembled WGS sequence"/>
</dbReference>
<evidence type="ECO:0000256" key="12">
    <source>
        <dbReference type="ARBA" id="ARBA00044252"/>
    </source>
</evidence>
<protein>
    <recommendedName>
        <fullName evidence="11">Xaa-Pro dipeptidase</fullName>
        <ecNumber evidence="10">3.4.13.9</ecNumber>
    </recommendedName>
    <alternativeName>
        <fullName evidence="14">Imidodipeptidase</fullName>
    </alternativeName>
    <alternativeName>
        <fullName evidence="12">Peptidase D</fullName>
    </alternativeName>
    <alternativeName>
        <fullName evidence="13">Proline dipeptidase</fullName>
    </alternativeName>
</protein>
<keyword evidence="7" id="KW-0482">Metalloprotease</keyword>
<dbReference type="PANTHER" id="PTHR48480:SF2">
    <property type="entry name" value="PEPTIDASE D"/>
    <property type="match status" value="1"/>
</dbReference>
<comment type="caution">
    <text evidence="17">The sequence shown here is derived from an EMBL/GenBank/DDBJ whole genome shotgun (WGS) entry which is preliminary data.</text>
</comment>
<dbReference type="EC" id="3.4.13.9" evidence="10"/>
<keyword evidence="18" id="KW-1185">Reference proteome</keyword>
<feature type="domain" description="Aminopeptidase P N-terminal" evidence="16">
    <location>
        <begin position="13"/>
        <end position="150"/>
    </location>
</feature>
<keyword evidence="8" id="KW-0464">Manganese</keyword>
<evidence type="ECO:0000256" key="15">
    <source>
        <dbReference type="ARBA" id="ARBA00048994"/>
    </source>
</evidence>
<keyword evidence="4" id="KW-0479">Metal-binding</keyword>
<dbReference type="PANTHER" id="PTHR48480">
    <property type="match status" value="1"/>
</dbReference>
<evidence type="ECO:0000256" key="7">
    <source>
        <dbReference type="ARBA" id="ARBA00023049"/>
    </source>
</evidence>
<keyword evidence="6" id="KW-0224">Dipeptidase</keyword>
<gene>
    <name evidence="17" type="ORF">OXX778_LOCUS15962</name>
</gene>
<dbReference type="InterPro" id="IPR029149">
    <property type="entry name" value="Creatin/AminoP/Spt16_N"/>
</dbReference>
<dbReference type="AlphaFoldDB" id="A0A814G5K4"/>
<evidence type="ECO:0000256" key="5">
    <source>
        <dbReference type="ARBA" id="ARBA00022801"/>
    </source>
</evidence>
<dbReference type="InterPro" id="IPR000994">
    <property type="entry name" value="Pept_M24"/>
</dbReference>
<keyword evidence="5" id="KW-0378">Hydrolase</keyword>
<dbReference type="Pfam" id="PF05195">
    <property type="entry name" value="AMP_N"/>
    <property type="match status" value="1"/>
</dbReference>
<reference evidence="17" key="1">
    <citation type="submission" date="2021-02" db="EMBL/GenBank/DDBJ databases">
        <authorList>
            <person name="Nowell W R."/>
        </authorList>
    </citation>
    <scope>NUCLEOTIDE SEQUENCE</scope>
    <source>
        <strain evidence="17">Ploen Becks lab</strain>
    </source>
</reference>
<comment type="similarity">
    <text evidence="9">Belongs to the peptidase M24B family. Eukaryotic-type prolidase subfamily.</text>
</comment>
<dbReference type="GO" id="GO:0030145">
    <property type="term" value="F:manganese ion binding"/>
    <property type="evidence" value="ECO:0007669"/>
    <property type="project" value="InterPro"/>
</dbReference>
<evidence type="ECO:0000256" key="6">
    <source>
        <dbReference type="ARBA" id="ARBA00022997"/>
    </source>
</evidence>
<evidence type="ECO:0000313" key="17">
    <source>
        <dbReference type="EMBL" id="CAF0992009.1"/>
    </source>
</evidence>
<dbReference type="OrthoDB" id="10261878at2759"/>
<dbReference type="Gene3D" id="3.40.350.10">
    <property type="entry name" value="Creatinase/prolidase N-terminal domain"/>
    <property type="match status" value="1"/>
</dbReference>
<sequence length="483" mass="54878">MSFYQLGDKALKVSMQLFALNRKNLVQRLKTVSNLPKSSIVILEGGKSTTRHCTDHEDLFRQESYFHWCFGVTEPDFYGAIEVDTGNSILFAPLLPPEYAVWMGKIQPASFFKQKYEVDEVYFTNQISEILKQKNPSSLLTLYGLNTDSGNYSKEAHFEGIENFKVDNSILHGQISECRVFKTDLEREVIRYSNKISSEAHKEVMKHVKPGAFEFQMESIFQDYCYRFGGMRHCSYTCICASGDNGSVLHYGHAGAPNDKKILENELCLFDMGGEYYCYASDITCTFPSNGKFDPKQKIIYEATLRANRAVLDAIRPGVKWTDMHLLADRVILEDLRTAGLLRGDIDEMMEHRISSLFFPHGLGHMLGIDTHDVGGYPMGTEKSKKSGLKSLRTVRVLEKGMVLTIEPGVYFIDYLLDAALSDPVKSKYLVKEEIDKYRGIGGVRIEDNIYVTDNGADLLTDVPRTVNEIEEFMQNNNIYLKN</sequence>
<evidence type="ECO:0000256" key="14">
    <source>
        <dbReference type="ARBA" id="ARBA00044351"/>
    </source>
</evidence>
<dbReference type="FunFam" id="3.90.230.10:FF:000002">
    <property type="entry name" value="Xaa-Pro aminopeptidase 3"/>
    <property type="match status" value="1"/>
</dbReference>
<evidence type="ECO:0000256" key="1">
    <source>
        <dbReference type="ARBA" id="ARBA00001936"/>
    </source>
</evidence>
<organism evidence="17 18">
    <name type="scientific">Brachionus calyciflorus</name>
    <dbReference type="NCBI Taxonomy" id="104777"/>
    <lineage>
        <taxon>Eukaryota</taxon>
        <taxon>Metazoa</taxon>
        <taxon>Spiralia</taxon>
        <taxon>Gnathifera</taxon>
        <taxon>Rotifera</taxon>
        <taxon>Eurotatoria</taxon>
        <taxon>Monogononta</taxon>
        <taxon>Pseudotrocha</taxon>
        <taxon>Ploima</taxon>
        <taxon>Brachionidae</taxon>
        <taxon>Brachionus</taxon>
    </lineage>
</organism>
<dbReference type="GO" id="GO:0102009">
    <property type="term" value="F:proline dipeptidase activity"/>
    <property type="evidence" value="ECO:0007669"/>
    <property type="project" value="UniProtKB-EC"/>
</dbReference>
<dbReference type="SMART" id="SM01011">
    <property type="entry name" value="AMP_N"/>
    <property type="match status" value="1"/>
</dbReference>
<accession>A0A814G5K4</accession>
<evidence type="ECO:0000313" key="18">
    <source>
        <dbReference type="Proteomes" id="UP000663879"/>
    </source>
</evidence>